<dbReference type="PATRIC" id="fig|476652.3.peg.1351"/>
<dbReference type="STRING" id="476652.DEAC_c13130"/>
<organism evidence="4 5">
    <name type="scientific">Desulfosporosinus acididurans</name>
    <dbReference type="NCBI Taxonomy" id="476652"/>
    <lineage>
        <taxon>Bacteria</taxon>
        <taxon>Bacillati</taxon>
        <taxon>Bacillota</taxon>
        <taxon>Clostridia</taxon>
        <taxon>Eubacteriales</taxon>
        <taxon>Desulfitobacteriaceae</taxon>
        <taxon>Desulfosporosinus</taxon>
    </lineage>
</organism>
<keyword evidence="1 4" id="KW-0328">Glycosyltransferase</keyword>
<dbReference type="AlphaFoldDB" id="A0A0J1FTN6"/>
<dbReference type="InterPro" id="IPR000845">
    <property type="entry name" value="Nucleoside_phosphorylase_d"/>
</dbReference>
<proteinExistence type="predicted"/>
<evidence type="ECO:0000256" key="2">
    <source>
        <dbReference type="ARBA" id="ARBA00022679"/>
    </source>
</evidence>
<feature type="domain" description="Nucleoside phosphorylase" evidence="3">
    <location>
        <begin position="36"/>
        <end position="248"/>
    </location>
</feature>
<dbReference type="RefSeq" id="WP_047809202.1">
    <property type="nucleotide sequence ID" value="NZ_LDZY01000004.1"/>
</dbReference>
<dbReference type="PANTHER" id="PTHR42679">
    <property type="entry name" value="S-METHYL-5'-THIOADENOSINE PHOSPHORYLASE"/>
    <property type="match status" value="1"/>
</dbReference>
<keyword evidence="5" id="KW-1185">Reference proteome</keyword>
<sequence length="280" mass="31437">MIPNVDVGLICGSSTNSISFPKDLKIPGTKVLGEALIFDTPYGPSPEFTHFSYAGKEALTCRMHGWRQGVTRTQASQQIFWVFHQAGVHVVLTEGGVGGINHLLKPRDIVIPHDYLDFSMRKDVSIGLPYLLTMRNAVCPDLIKLLHETVLQNQPPRYVFERGVYVCTDGRHFESPSEVQMFKQMGGDIIGQSMCPEVYLAREIGAHYATVQLVVNYAEGIIKDWEHEELADIFYNQSNFAGRILLSAMAMLPQTFSCSCLELRQPTMLRDKLEPKTAEE</sequence>
<dbReference type="Pfam" id="PF01048">
    <property type="entry name" value="PNP_UDP_1"/>
    <property type="match status" value="1"/>
</dbReference>
<dbReference type="Proteomes" id="UP000036356">
    <property type="component" value="Unassembled WGS sequence"/>
</dbReference>
<evidence type="ECO:0000313" key="4">
    <source>
        <dbReference type="EMBL" id="KLU66647.1"/>
    </source>
</evidence>
<dbReference type="EMBL" id="LDZY01000004">
    <property type="protein sequence ID" value="KLU66647.1"/>
    <property type="molecule type" value="Genomic_DNA"/>
</dbReference>
<comment type="caution">
    <text evidence="4">The sequence shown here is derived from an EMBL/GenBank/DDBJ whole genome shotgun (WGS) entry which is preliminary data.</text>
</comment>
<evidence type="ECO:0000313" key="5">
    <source>
        <dbReference type="Proteomes" id="UP000036356"/>
    </source>
</evidence>
<reference evidence="4 5" key="1">
    <citation type="submission" date="2015-06" db="EMBL/GenBank/DDBJ databases">
        <title>Draft genome of the moderately acidophilic sulfate reducer Candidatus Desulfosporosinus acididurans strain M1.</title>
        <authorList>
            <person name="Poehlein A."/>
            <person name="Petzsch P."/>
            <person name="Johnson B.D."/>
            <person name="Schloemann M."/>
            <person name="Daniel R."/>
            <person name="Muehling M."/>
        </authorList>
    </citation>
    <scope>NUCLEOTIDE SEQUENCE [LARGE SCALE GENOMIC DNA]</scope>
    <source>
        <strain evidence="4 5">M1</strain>
    </source>
</reference>
<name>A0A0J1FTN6_9FIRM</name>
<dbReference type="GO" id="GO:0019509">
    <property type="term" value="P:L-methionine salvage from methylthioadenosine"/>
    <property type="evidence" value="ECO:0007669"/>
    <property type="project" value="TreeGrafter"/>
</dbReference>
<dbReference type="Gene3D" id="3.40.50.1580">
    <property type="entry name" value="Nucleoside phosphorylase domain"/>
    <property type="match status" value="1"/>
</dbReference>
<evidence type="ECO:0000259" key="3">
    <source>
        <dbReference type="Pfam" id="PF01048"/>
    </source>
</evidence>
<gene>
    <name evidence="4" type="ORF">DEAC_c13130</name>
</gene>
<dbReference type="SUPFAM" id="SSF53167">
    <property type="entry name" value="Purine and uridine phosphorylases"/>
    <property type="match status" value="1"/>
</dbReference>
<protein>
    <submittedName>
        <fullName evidence="4">S-methyl-5'-thioinosine phosphorylase</fullName>
        <ecNumber evidence="4">2.4.2.44</ecNumber>
    </submittedName>
</protein>
<dbReference type="InterPro" id="IPR035994">
    <property type="entry name" value="Nucleoside_phosphorylase_sf"/>
</dbReference>
<keyword evidence="2 4" id="KW-0808">Transferase</keyword>
<dbReference type="PANTHER" id="PTHR42679:SF2">
    <property type="entry name" value="S-METHYL-5'-THIOADENOSINE PHOSPHORYLASE"/>
    <property type="match status" value="1"/>
</dbReference>
<dbReference type="InterPro" id="IPR010044">
    <property type="entry name" value="MTAP"/>
</dbReference>
<dbReference type="CDD" id="cd09010">
    <property type="entry name" value="MTAP_SsMTAPII_like_MTIP"/>
    <property type="match status" value="1"/>
</dbReference>
<accession>A0A0J1FTN6</accession>
<dbReference type="GO" id="GO:0005829">
    <property type="term" value="C:cytosol"/>
    <property type="evidence" value="ECO:0007669"/>
    <property type="project" value="TreeGrafter"/>
</dbReference>
<dbReference type="GO" id="GO:0009116">
    <property type="term" value="P:nucleoside metabolic process"/>
    <property type="evidence" value="ECO:0007669"/>
    <property type="project" value="InterPro"/>
</dbReference>
<evidence type="ECO:0000256" key="1">
    <source>
        <dbReference type="ARBA" id="ARBA00022676"/>
    </source>
</evidence>
<dbReference type="EC" id="2.4.2.44" evidence="4"/>
<dbReference type="GO" id="GO:0017061">
    <property type="term" value="F:S-methyl-5-thioadenosine phosphorylase activity"/>
    <property type="evidence" value="ECO:0007669"/>
    <property type="project" value="InterPro"/>
</dbReference>